<dbReference type="AlphaFoldDB" id="A0A8H4Q396"/>
<accession>A0A8H4Q396</accession>
<organism evidence="1 2">
    <name type="scientific">Ophiocordyceps camponoti-floridani</name>
    <dbReference type="NCBI Taxonomy" id="2030778"/>
    <lineage>
        <taxon>Eukaryota</taxon>
        <taxon>Fungi</taxon>
        <taxon>Dikarya</taxon>
        <taxon>Ascomycota</taxon>
        <taxon>Pezizomycotina</taxon>
        <taxon>Sordariomycetes</taxon>
        <taxon>Hypocreomycetidae</taxon>
        <taxon>Hypocreales</taxon>
        <taxon>Ophiocordycipitaceae</taxon>
        <taxon>Ophiocordyceps</taxon>
    </lineage>
</organism>
<comment type="caution">
    <text evidence="1">The sequence shown here is derived from an EMBL/GenBank/DDBJ whole genome shotgun (WGS) entry which is preliminary data.</text>
</comment>
<evidence type="ECO:0000313" key="1">
    <source>
        <dbReference type="EMBL" id="KAF4584087.1"/>
    </source>
</evidence>
<proteinExistence type="predicted"/>
<dbReference type="EMBL" id="JAACLJ010000006">
    <property type="protein sequence ID" value="KAF4584087.1"/>
    <property type="molecule type" value="Genomic_DNA"/>
</dbReference>
<evidence type="ECO:0000313" key="2">
    <source>
        <dbReference type="Proteomes" id="UP000562929"/>
    </source>
</evidence>
<gene>
    <name evidence="1" type="ORF">GQ602_005460</name>
</gene>
<dbReference type="OrthoDB" id="5238042at2759"/>
<reference evidence="1 2" key="1">
    <citation type="journal article" date="2020" name="G3 (Bethesda)">
        <title>Genetic Underpinnings of Host Manipulation by Ophiocordyceps as Revealed by Comparative Transcriptomics.</title>
        <authorList>
            <person name="Will I."/>
            <person name="Das B."/>
            <person name="Trinh T."/>
            <person name="Brachmann A."/>
            <person name="Ohm R.A."/>
            <person name="de Bekker C."/>
        </authorList>
    </citation>
    <scope>NUCLEOTIDE SEQUENCE [LARGE SCALE GENOMIC DNA]</scope>
    <source>
        <strain evidence="1 2">EC05</strain>
    </source>
</reference>
<keyword evidence="2" id="KW-1185">Reference proteome</keyword>
<sequence>MAAGRSVKSIVAWLESPKDTGYSVISRPEIRLSSTTTTTTTATTTTVTERRLGSFSRAPVEADDEQDSLTLLNYRDFFAQRPLARCLDGVTEDLSKLSLDEVFARAGRTERAVVTVVSGGKASEEAVVEEVVSGEAQASEAF</sequence>
<name>A0A8H4Q396_9HYPO</name>
<dbReference type="Proteomes" id="UP000562929">
    <property type="component" value="Unassembled WGS sequence"/>
</dbReference>
<protein>
    <submittedName>
        <fullName evidence="1">Uncharacterized protein</fullName>
    </submittedName>
</protein>